<evidence type="ECO:0000313" key="2">
    <source>
        <dbReference type="Proteomes" id="UP000617041"/>
    </source>
</evidence>
<accession>A0A934UPT5</accession>
<name>A0A934UPT5_9BURK</name>
<dbReference type="EMBL" id="JAEDAO010000001">
    <property type="protein sequence ID" value="MBK0391899.1"/>
    <property type="molecule type" value="Genomic_DNA"/>
</dbReference>
<gene>
    <name evidence="1" type="ORF">I8E28_04800</name>
</gene>
<protein>
    <submittedName>
        <fullName evidence="1">Uncharacterized protein</fullName>
    </submittedName>
</protein>
<organism evidence="1 2">
    <name type="scientific">Ramlibacter algicola</name>
    <dbReference type="NCBI Taxonomy" id="2795217"/>
    <lineage>
        <taxon>Bacteria</taxon>
        <taxon>Pseudomonadati</taxon>
        <taxon>Pseudomonadota</taxon>
        <taxon>Betaproteobacteria</taxon>
        <taxon>Burkholderiales</taxon>
        <taxon>Comamonadaceae</taxon>
        <taxon>Ramlibacter</taxon>
    </lineage>
</organism>
<reference evidence="1" key="1">
    <citation type="submission" date="2020-12" db="EMBL/GenBank/DDBJ databases">
        <title>Ramlibacter sp. nov., isolated from a freshwater alga, Cryptomonas.</title>
        <authorList>
            <person name="Kim H.M."/>
            <person name="Jeon C.O."/>
        </authorList>
    </citation>
    <scope>NUCLEOTIDE SEQUENCE</scope>
    <source>
        <strain evidence="1">CrO1</strain>
    </source>
</reference>
<dbReference type="Proteomes" id="UP000617041">
    <property type="component" value="Unassembled WGS sequence"/>
</dbReference>
<dbReference type="InterPro" id="IPR023198">
    <property type="entry name" value="PGP-like_dom2"/>
</dbReference>
<dbReference type="AlphaFoldDB" id="A0A934UPT5"/>
<dbReference type="RefSeq" id="WP_200786826.1">
    <property type="nucleotide sequence ID" value="NZ_JAEDAO010000001.1"/>
</dbReference>
<comment type="caution">
    <text evidence="1">The sequence shown here is derived from an EMBL/GenBank/DDBJ whole genome shotgun (WGS) entry which is preliminary data.</text>
</comment>
<dbReference type="Gene3D" id="1.10.150.240">
    <property type="entry name" value="Putative phosphatase, domain 2"/>
    <property type="match status" value="1"/>
</dbReference>
<sequence>MAAVLAQHPDTDADRTRQAYNSAFEELGLPWTWDRATCATLPAGPDGVRTYLEREHPHLLRAYEPEFLVNAIEAARQRCESQLRRH</sequence>
<proteinExistence type="predicted"/>
<keyword evidence="2" id="KW-1185">Reference proteome</keyword>
<evidence type="ECO:0000313" key="1">
    <source>
        <dbReference type="EMBL" id="MBK0391899.1"/>
    </source>
</evidence>